<protein>
    <recommendedName>
        <fullName evidence="6">SURF1-like protein</fullName>
    </recommendedName>
</protein>
<accession>A0A511JQ04</accession>
<proteinExistence type="inferred from homology"/>
<comment type="similarity">
    <text evidence="2 6">Belongs to the SURF1 family.</text>
</comment>
<name>A0A511JQ04_9CELL</name>
<keyword evidence="5" id="KW-0472">Membrane</keyword>
<keyword evidence="9" id="KW-1185">Reference proteome</keyword>
<gene>
    <name evidence="8" type="ORF">CTE05_36640</name>
</gene>
<dbReference type="InterPro" id="IPR045214">
    <property type="entry name" value="Surf1/Surf4"/>
</dbReference>
<dbReference type="PANTHER" id="PTHR23427:SF2">
    <property type="entry name" value="SURFEIT LOCUS PROTEIN 1"/>
    <property type="match status" value="1"/>
</dbReference>
<evidence type="ECO:0000313" key="8">
    <source>
        <dbReference type="EMBL" id="GEM00118.1"/>
    </source>
</evidence>
<evidence type="ECO:0000256" key="2">
    <source>
        <dbReference type="ARBA" id="ARBA00007165"/>
    </source>
</evidence>
<reference evidence="8 9" key="1">
    <citation type="submission" date="2019-07" db="EMBL/GenBank/DDBJ databases">
        <title>Whole genome shotgun sequence of Cellulomonas terrae NBRC 100819.</title>
        <authorList>
            <person name="Hosoyama A."/>
            <person name="Uohara A."/>
            <person name="Ohji S."/>
            <person name="Ichikawa N."/>
        </authorList>
    </citation>
    <scope>NUCLEOTIDE SEQUENCE [LARGE SCALE GENOMIC DNA]</scope>
    <source>
        <strain evidence="8 9">NBRC 100819</strain>
    </source>
</reference>
<evidence type="ECO:0000256" key="1">
    <source>
        <dbReference type="ARBA" id="ARBA00004370"/>
    </source>
</evidence>
<comment type="caution">
    <text evidence="8">The sequence shown here is derived from an EMBL/GenBank/DDBJ whole genome shotgun (WGS) entry which is preliminary data.</text>
</comment>
<sequence>MSAAARRATVLVLVGVVLAVVCTFLGRWQWDRHVWRDGAIAVVETNWAADPVPLDTVLPSTDAPLTDDDVWQRVTVVGRYETEGTVLLRNRPVDGTPAYHVLVPFVVADASAGSAAEPTQAGTVLVVDRGWVPPGSDGSVDVVPPPAPEGTVTLTARLRHDEPASGRDAPAGQVQAISAEQVLAAGGVEGETFQAYVAMTAEDPSVAPVPGTLAAPSTDPGSHLSYAFQWWTFALGGLVAFCLGARRELQDERAALDAEGPPPPAVAPVTSGGVELWPTRDTPRPRRAPAPDVPRRRGGRDEDAEDALIDAQLGEQDSR</sequence>
<keyword evidence="3" id="KW-0812">Transmembrane</keyword>
<dbReference type="OrthoDB" id="9807214at2"/>
<dbReference type="GO" id="GO:0005886">
    <property type="term" value="C:plasma membrane"/>
    <property type="evidence" value="ECO:0007669"/>
    <property type="project" value="UniProtKB-SubCell"/>
</dbReference>
<dbReference type="Pfam" id="PF02104">
    <property type="entry name" value="SURF1"/>
    <property type="match status" value="1"/>
</dbReference>
<keyword evidence="6" id="KW-1003">Cell membrane</keyword>
<evidence type="ECO:0000313" key="9">
    <source>
        <dbReference type="Proteomes" id="UP000321049"/>
    </source>
</evidence>
<dbReference type="RefSeq" id="WP_146847716.1">
    <property type="nucleotide sequence ID" value="NZ_BJWH01000027.1"/>
</dbReference>
<evidence type="ECO:0000256" key="6">
    <source>
        <dbReference type="RuleBase" id="RU363076"/>
    </source>
</evidence>
<feature type="region of interest" description="Disordered" evidence="7">
    <location>
        <begin position="255"/>
        <end position="319"/>
    </location>
</feature>
<evidence type="ECO:0000256" key="5">
    <source>
        <dbReference type="ARBA" id="ARBA00023136"/>
    </source>
</evidence>
<organism evidence="8 9">
    <name type="scientific">Cellulomonas terrae</name>
    <dbReference type="NCBI Taxonomy" id="311234"/>
    <lineage>
        <taxon>Bacteria</taxon>
        <taxon>Bacillati</taxon>
        <taxon>Actinomycetota</taxon>
        <taxon>Actinomycetes</taxon>
        <taxon>Micrococcales</taxon>
        <taxon>Cellulomonadaceae</taxon>
        <taxon>Cellulomonas</taxon>
    </lineage>
</organism>
<evidence type="ECO:0000256" key="7">
    <source>
        <dbReference type="SAM" id="MobiDB-lite"/>
    </source>
</evidence>
<dbReference type="EMBL" id="BJWH01000027">
    <property type="protein sequence ID" value="GEM00118.1"/>
    <property type="molecule type" value="Genomic_DNA"/>
</dbReference>
<dbReference type="PANTHER" id="PTHR23427">
    <property type="entry name" value="SURFEIT LOCUS PROTEIN"/>
    <property type="match status" value="1"/>
</dbReference>
<comment type="subcellular location">
    <subcellularLocation>
        <location evidence="6">Cell membrane</location>
        <topology evidence="6">Multi-pass membrane protein</topology>
    </subcellularLocation>
    <subcellularLocation>
        <location evidence="1">Membrane</location>
    </subcellularLocation>
</comment>
<dbReference type="PROSITE" id="PS50895">
    <property type="entry name" value="SURF1"/>
    <property type="match status" value="1"/>
</dbReference>
<keyword evidence="4" id="KW-1133">Transmembrane helix</keyword>
<dbReference type="AlphaFoldDB" id="A0A511JQ04"/>
<dbReference type="InterPro" id="IPR002994">
    <property type="entry name" value="Surf1/Shy1"/>
</dbReference>
<dbReference type="Proteomes" id="UP000321049">
    <property type="component" value="Unassembled WGS sequence"/>
</dbReference>
<evidence type="ECO:0000256" key="3">
    <source>
        <dbReference type="ARBA" id="ARBA00022692"/>
    </source>
</evidence>
<evidence type="ECO:0000256" key="4">
    <source>
        <dbReference type="ARBA" id="ARBA00022989"/>
    </source>
</evidence>
<dbReference type="CDD" id="cd06662">
    <property type="entry name" value="SURF1"/>
    <property type="match status" value="1"/>
</dbReference>